<evidence type="ECO:0000313" key="2">
    <source>
        <dbReference type="Proteomes" id="UP000823749"/>
    </source>
</evidence>
<reference evidence="1" key="1">
    <citation type="submission" date="2020-08" db="EMBL/GenBank/DDBJ databases">
        <title>Plant Genome Project.</title>
        <authorList>
            <person name="Zhang R.-G."/>
        </authorList>
    </citation>
    <scope>NUCLEOTIDE SEQUENCE</scope>
    <source>
        <strain evidence="1">WSP0</strain>
        <tissue evidence="1">Leaf</tissue>
    </source>
</reference>
<keyword evidence="2" id="KW-1185">Reference proteome</keyword>
<dbReference type="EMBL" id="JACTNZ010000001">
    <property type="protein sequence ID" value="KAG5566508.1"/>
    <property type="molecule type" value="Genomic_DNA"/>
</dbReference>
<sequence>MNTPSQGTIKINVDATVDDPAAEVGIGMLTRDHGDYELSRILFQIDSDAVAIVIAGCRHLKNNAAAQHKMIIPS</sequence>
<comment type="caution">
    <text evidence="1">The sequence shown here is derived from an EMBL/GenBank/DDBJ whole genome shotgun (WGS) entry which is preliminary data.</text>
</comment>
<dbReference type="AlphaFoldDB" id="A0AAV6LQJ4"/>
<protein>
    <submittedName>
        <fullName evidence="1">Uncharacterized protein</fullName>
    </submittedName>
</protein>
<organism evidence="1 2">
    <name type="scientific">Rhododendron griersonianum</name>
    <dbReference type="NCBI Taxonomy" id="479676"/>
    <lineage>
        <taxon>Eukaryota</taxon>
        <taxon>Viridiplantae</taxon>
        <taxon>Streptophyta</taxon>
        <taxon>Embryophyta</taxon>
        <taxon>Tracheophyta</taxon>
        <taxon>Spermatophyta</taxon>
        <taxon>Magnoliopsida</taxon>
        <taxon>eudicotyledons</taxon>
        <taxon>Gunneridae</taxon>
        <taxon>Pentapetalae</taxon>
        <taxon>asterids</taxon>
        <taxon>Ericales</taxon>
        <taxon>Ericaceae</taxon>
        <taxon>Ericoideae</taxon>
        <taxon>Rhodoreae</taxon>
        <taxon>Rhododendron</taxon>
    </lineage>
</organism>
<proteinExistence type="predicted"/>
<evidence type="ECO:0000313" key="1">
    <source>
        <dbReference type="EMBL" id="KAG5566508.1"/>
    </source>
</evidence>
<accession>A0AAV6LQJ4</accession>
<dbReference type="Proteomes" id="UP000823749">
    <property type="component" value="Chromosome 1"/>
</dbReference>
<name>A0AAV6LQJ4_9ERIC</name>
<gene>
    <name evidence="1" type="ORF">RHGRI_002163</name>
</gene>